<dbReference type="InterPro" id="IPR010998">
    <property type="entry name" value="Integrase_recombinase_N"/>
</dbReference>
<comment type="similarity">
    <text evidence="3">Belongs to the 'phage' integrase family.</text>
</comment>
<dbReference type="AlphaFoldDB" id="A0AAW6AZV9"/>
<dbReference type="PROSITE" id="PS51898">
    <property type="entry name" value="TYR_RECOMBINASE"/>
    <property type="match status" value="1"/>
</dbReference>
<dbReference type="GO" id="GO:0015074">
    <property type="term" value="P:DNA integration"/>
    <property type="evidence" value="ECO:0007669"/>
    <property type="project" value="UniProtKB-KW"/>
</dbReference>
<dbReference type="GO" id="GO:0003677">
    <property type="term" value="F:DNA binding"/>
    <property type="evidence" value="ECO:0007669"/>
    <property type="project" value="UniProtKB-UniRule"/>
</dbReference>
<evidence type="ECO:0000313" key="15">
    <source>
        <dbReference type="Proteomes" id="UP001300871"/>
    </source>
</evidence>
<evidence type="ECO:0000256" key="8">
    <source>
        <dbReference type="ARBA" id="ARBA00023125"/>
    </source>
</evidence>
<dbReference type="Pfam" id="PF00589">
    <property type="entry name" value="Phage_integrase"/>
    <property type="match status" value="1"/>
</dbReference>
<dbReference type="Gene3D" id="1.10.443.10">
    <property type="entry name" value="Intergrase catalytic core"/>
    <property type="match status" value="1"/>
</dbReference>
<keyword evidence="6" id="KW-0159">Chromosome partition</keyword>
<keyword evidence="9" id="KW-0233">DNA recombination</keyword>
<comment type="caution">
    <text evidence="14">The sequence shown here is derived from an EMBL/GenBank/DDBJ whole genome shotgun (WGS) entry which is preliminary data.</text>
</comment>
<dbReference type="InterPro" id="IPR050090">
    <property type="entry name" value="Tyrosine_recombinase_XerCD"/>
</dbReference>
<reference evidence="14" key="1">
    <citation type="submission" date="2023-01" db="EMBL/GenBank/DDBJ databases">
        <title>Human gut microbiome strain richness.</title>
        <authorList>
            <person name="Chen-Liaw A."/>
        </authorList>
    </citation>
    <scope>NUCLEOTIDE SEQUENCE</scope>
    <source>
        <strain evidence="14">B1_m1001713B170214d0_201011</strain>
    </source>
</reference>
<keyword evidence="5" id="KW-0132">Cell division</keyword>
<feature type="domain" description="Tyr recombinase" evidence="12">
    <location>
        <begin position="161"/>
        <end position="338"/>
    </location>
</feature>
<proteinExistence type="inferred from homology"/>
<dbReference type="Gene3D" id="1.10.150.130">
    <property type="match status" value="1"/>
</dbReference>
<evidence type="ECO:0000256" key="10">
    <source>
        <dbReference type="ARBA" id="ARBA00023306"/>
    </source>
</evidence>
<comment type="subcellular location">
    <subcellularLocation>
        <location evidence="2">Cytoplasm</location>
    </subcellularLocation>
</comment>
<keyword evidence="8 11" id="KW-0238">DNA-binding</keyword>
<dbReference type="InterPro" id="IPR044068">
    <property type="entry name" value="CB"/>
</dbReference>
<evidence type="ECO:0000256" key="3">
    <source>
        <dbReference type="ARBA" id="ARBA00008857"/>
    </source>
</evidence>
<dbReference type="RefSeq" id="WP_272124114.1">
    <property type="nucleotide sequence ID" value="NZ_JAQLGH010000082.1"/>
</dbReference>
<dbReference type="PANTHER" id="PTHR30349">
    <property type="entry name" value="PHAGE INTEGRASE-RELATED"/>
    <property type="match status" value="1"/>
</dbReference>
<sequence>MMSGTMSASMVINNILVAASEFIIPDRMEQLKLILYMNLCDYTFIKNEDSTAIVKSDDDTFEILHDWQNQLIIDGKTRSTIKQYGYEIKNLLLYAGTGIRDIREKHVIGYLTRGKVQKKWKDKTYNSKVRSLRAFFKWAYEYDIITADPMKRIKETKEEYRMGSILTPEQREIFRCCCKNERELALVDLLYSSGGRVSEIIQLNRDSIDLSNRRVKIVGKGRKEREIRFSAQAKVHIEGYLRSRKDDSQALFVSQKAPHNRLSDDGVRYILKTIQSRDARLKGLQISPHTFRRTCGTDMINRGAPAEMVQKKLGHTKVDTTLQCYAKISQEAARDAERRYGVAG</sequence>
<dbReference type="InterPro" id="IPR002104">
    <property type="entry name" value="Integrase_catalytic"/>
</dbReference>
<evidence type="ECO:0000256" key="6">
    <source>
        <dbReference type="ARBA" id="ARBA00022829"/>
    </source>
</evidence>
<organism evidence="14 15">
    <name type="scientific">Clostridium symbiosum</name>
    <name type="common">Bacteroides symbiosus</name>
    <dbReference type="NCBI Taxonomy" id="1512"/>
    <lineage>
        <taxon>Bacteria</taxon>
        <taxon>Bacillati</taxon>
        <taxon>Bacillota</taxon>
        <taxon>Clostridia</taxon>
        <taxon>Lachnospirales</taxon>
        <taxon>Lachnospiraceae</taxon>
        <taxon>Otoolea</taxon>
    </lineage>
</organism>
<dbReference type="Proteomes" id="UP001300871">
    <property type="component" value="Unassembled WGS sequence"/>
</dbReference>
<dbReference type="InterPro" id="IPR011010">
    <property type="entry name" value="DNA_brk_join_enz"/>
</dbReference>
<dbReference type="InterPro" id="IPR004107">
    <property type="entry name" value="Integrase_SAM-like_N"/>
</dbReference>
<comment type="function">
    <text evidence="1">Site-specific tyrosine recombinase, which acts by catalyzing the cutting and rejoining of the recombining DNA molecules.</text>
</comment>
<evidence type="ECO:0000256" key="11">
    <source>
        <dbReference type="PROSITE-ProRule" id="PRU01248"/>
    </source>
</evidence>
<dbReference type="EMBL" id="JAQLGM010000084">
    <property type="protein sequence ID" value="MDB2002644.1"/>
    <property type="molecule type" value="Genomic_DNA"/>
</dbReference>
<dbReference type="GO" id="GO:0005737">
    <property type="term" value="C:cytoplasm"/>
    <property type="evidence" value="ECO:0007669"/>
    <property type="project" value="UniProtKB-SubCell"/>
</dbReference>
<evidence type="ECO:0000256" key="1">
    <source>
        <dbReference type="ARBA" id="ARBA00003283"/>
    </source>
</evidence>
<dbReference type="GO" id="GO:0007059">
    <property type="term" value="P:chromosome segregation"/>
    <property type="evidence" value="ECO:0007669"/>
    <property type="project" value="UniProtKB-KW"/>
</dbReference>
<dbReference type="Pfam" id="PF13495">
    <property type="entry name" value="Phage_int_SAM_4"/>
    <property type="match status" value="1"/>
</dbReference>
<evidence type="ECO:0000256" key="2">
    <source>
        <dbReference type="ARBA" id="ARBA00004496"/>
    </source>
</evidence>
<evidence type="ECO:0000259" key="12">
    <source>
        <dbReference type="PROSITE" id="PS51898"/>
    </source>
</evidence>
<dbReference type="PROSITE" id="PS51900">
    <property type="entry name" value="CB"/>
    <property type="match status" value="1"/>
</dbReference>
<feature type="domain" description="Core-binding (CB)" evidence="13">
    <location>
        <begin position="58"/>
        <end position="140"/>
    </location>
</feature>
<gene>
    <name evidence="14" type="ORF">PM006_20790</name>
</gene>
<evidence type="ECO:0000256" key="4">
    <source>
        <dbReference type="ARBA" id="ARBA00022490"/>
    </source>
</evidence>
<evidence type="ECO:0000256" key="7">
    <source>
        <dbReference type="ARBA" id="ARBA00022908"/>
    </source>
</evidence>
<dbReference type="PANTHER" id="PTHR30349:SF77">
    <property type="entry name" value="TYROSINE RECOMBINASE XERC"/>
    <property type="match status" value="1"/>
</dbReference>
<keyword evidence="4" id="KW-0963">Cytoplasm</keyword>
<keyword evidence="7" id="KW-0229">DNA integration</keyword>
<dbReference type="SUPFAM" id="SSF56349">
    <property type="entry name" value="DNA breaking-rejoining enzymes"/>
    <property type="match status" value="1"/>
</dbReference>
<evidence type="ECO:0000313" key="14">
    <source>
        <dbReference type="EMBL" id="MDB2002644.1"/>
    </source>
</evidence>
<dbReference type="GO" id="GO:0006310">
    <property type="term" value="P:DNA recombination"/>
    <property type="evidence" value="ECO:0007669"/>
    <property type="project" value="UniProtKB-KW"/>
</dbReference>
<evidence type="ECO:0000259" key="13">
    <source>
        <dbReference type="PROSITE" id="PS51900"/>
    </source>
</evidence>
<protein>
    <submittedName>
        <fullName evidence="14">Tyrosine-type recombinase/integrase</fullName>
    </submittedName>
</protein>
<dbReference type="GO" id="GO:0051301">
    <property type="term" value="P:cell division"/>
    <property type="evidence" value="ECO:0007669"/>
    <property type="project" value="UniProtKB-KW"/>
</dbReference>
<evidence type="ECO:0000256" key="9">
    <source>
        <dbReference type="ARBA" id="ARBA00023172"/>
    </source>
</evidence>
<keyword evidence="10" id="KW-0131">Cell cycle</keyword>
<name>A0AAW6AZV9_CLOSY</name>
<dbReference type="InterPro" id="IPR013762">
    <property type="entry name" value="Integrase-like_cat_sf"/>
</dbReference>
<accession>A0AAW6AZV9</accession>
<evidence type="ECO:0000256" key="5">
    <source>
        <dbReference type="ARBA" id="ARBA00022618"/>
    </source>
</evidence>